<evidence type="ECO:0000256" key="2">
    <source>
        <dbReference type="ARBA" id="ARBA00004752"/>
    </source>
</evidence>
<protein>
    <recommendedName>
        <fullName evidence="7 8">UDP-N-acetylmuramoylalanine--D-glutamate ligase</fullName>
        <ecNumber evidence="7 8">6.3.2.9</ecNumber>
    </recommendedName>
    <alternativeName>
        <fullName evidence="7">D-glutamic acid-adding enzyme</fullName>
    </alternativeName>
    <alternativeName>
        <fullName evidence="7">UDP-N-acetylmuramoyl-L-alanyl-D-glutamate synthetase</fullName>
    </alternativeName>
</protein>
<sequence length="458" mass="50019">MRELRGARVVILGLGRQGTALARWLVRQGAEVTVSDRQPAERLGRFLQALEGLPVRYVLGDHPLSLLEGCDLLCLSGGVPLDIPIVQEAVRRGIPLANDAQLFLERCRGWTAGITGTSGKTTTTALVGAMCQAAGFRTWVGGNIGNPLIEFVEEIGPEDRVILELSSFQLEIMTVSPRVAAVLNIAPNHLDRHKTMEAYIAAKQRILDFQDVEDVAVLGYDDPNARSLAAAVRGRLRFFSREREVARGAFLREGTLFLRLGSEAWSICRVEEVRLRGRHNLWNVLAAAAVAGSLGADIGAIREAALTFSGVPHRLEQVREVRGVRYVNDSIATTPERVRVALEAFEEPIVLLAGGRDKGLPWEETAEVIARRARVLIAFGELGDRIVEAARAARARVDGVVLEHLERVATLEEAVARAAGLARPGEVVLLSPGGTSFDAYRDFEERGMHFRQLVEALS</sequence>
<comment type="similarity">
    <text evidence="7">Belongs to the MurCDEF family.</text>
</comment>
<evidence type="ECO:0000256" key="3">
    <source>
        <dbReference type="ARBA" id="ARBA00022490"/>
    </source>
</evidence>
<dbReference type="RefSeq" id="WP_088570967.1">
    <property type="nucleotide sequence ID" value="NZ_FYEK01000027.1"/>
</dbReference>
<dbReference type="InterPro" id="IPR036565">
    <property type="entry name" value="Mur-like_cat_sf"/>
</dbReference>
<proteinExistence type="inferred from homology"/>
<evidence type="ECO:0000256" key="4">
    <source>
        <dbReference type="ARBA" id="ARBA00022598"/>
    </source>
</evidence>
<evidence type="ECO:0000256" key="8">
    <source>
        <dbReference type="RuleBase" id="RU003664"/>
    </source>
</evidence>
<keyword evidence="7 8" id="KW-0573">Peptidoglycan synthesis</keyword>
<keyword evidence="4 7" id="KW-0436">Ligase</keyword>
<dbReference type="GO" id="GO:0071555">
    <property type="term" value="P:cell wall organization"/>
    <property type="evidence" value="ECO:0007669"/>
    <property type="project" value="UniProtKB-KW"/>
</dbReference>
<keyword evidence="6 7" id="KW-0067">ATP-binding</keyword>
<keyword evidence="7 8" id="KW-0961">Cell wall biogenesis/degradation</keyword>
<gene>
    <name evidence="7" type="primary">murD</name>
    <name evidence="11" type="ORF">SAMN02746019_00007090</name>
</gene>
<evidence type="ECO:0000313" key="12">
    <source>
        <dbReference type="Proteomes" id="UP000197025"/>
    </source>
</evidence>
<comment type="subcellular location">
    <subcellularLocation>
        <location evidence="1 7 8">Cytoplasm</location>
    </subcellularLocation>
</comment>
<accession>A0A212QW07</accession>
<dbReference type="GO" id="GO:0051301">
    <property type="term" value="P:cell division"/>
    <property type="evidence" value="ECO:0007669"/>
    <property type="project" value="UniProtKB-KW"/>
</dbReference>
<dbReference type="EC" id="6.3.2.9" evidence="7 8"/>
<keyword evidence="7 8" id="KW-0131">Cell cycle</keyword>
<dbReference type="AlphaFoldDB" id="A0A212QW07"/>
<dbReference type="InterPro" id="IPR036615">
    <property type="entry name" value="Mur_ligase_C_dom_sf"/>
</dbReference>
<feature type="domain" description="Mur ligase central" evidence="10">
    <location>
        <begin position="114"/>
        <end position="291"/>
    </location>
</feature>
<dbReference type="FunCoup" id="A0A212QW07">
    <property type="interactions" value="331"/>
</dbReference>
<comment type="pathway">
    <text evidence="2 7 8">Cell wall biogenesis; peptidoglycan biosynthesis.</text>
</comment>
<dbReference type="SUPFAM" id="SSF53244">
    <property type="entry name" value="MurD-like peptide ligases, peptide-binding domain"/>
    <property type="match status" value="1"/>
</dbReference>
<reference evidence="12" key="1">
    <citation type="submission" date="2017-06" db="EMBL/GenBank/DDBJ databases">
        <authorList>
            <person name="Varghese N."/>
            <person name="Submissions S."/>
        </authorList>
    </citation>
    <scope>NUCLEOTIDE SEQUENCE [LARGE SCALE GENOMIC DNA]</scope>
    <source>
        <strain evidence="12">JAD2</strain>
    </source>
</reference>
<keyword evidence="5 7" id="KW-0547">Nucleotide-binding</keyword>
<dbReference type="Proteomes" id="UP000197025">
    <property type="component" value="Unassembled WGS sequence"/>
</dbReference>
<comment type="function">
    <text evidence="7 8">Cell wall formation. Catalyzes the addition of glutamate to the nucleotide precursor UDP-N-acetylmuramoyl-L-alanine (UMA).</text>
</comment>
<dbReference type="OrthoDB" id="9809796at2"/>
<evidence type="ECO:0000259" key="10">
    <source>
        <dbReference type="Pfam" id="PF08245"/>
    </source>
</evidence>
<dbReference type="NCBIfam" id="TIGR01087">
    <property type="entry name" value="murD"/>
    <property type="match status" value="1"/>
</dbReference>
<name>A0A212QW07_9CHLR</name>
<dbReference type="Gene3D" id="3.40.50.720">
    <property type="entry name" value="NAD(P)-binding Rossmann-like Domain"/>
    <property type="match status" value="1"/>
</dbReference>
<dbReference type="SUPFAM" id="SSF51984">
    <property type="entry name" value="MurCD N-terminal domain"/>
    <property type="match status" value="1"/>
</dbReference>
<dbReference type="Pfam" id="PF08245">
    <property type="entry name" value="Mur_ligase_M"/>
    <property type="match status" value="1"/>
</dbReference>
<evidence type="ECO:0000313" key="11">
    <source>
        <dbReference type="EMBL" id="SNB63796.1"/>
    </source>
</evidence>
<dbReference type="UniPathway" id="UPA00219"/>
<evidence type="ECO:0000256" key="1">
    <source>
        <dbReference type="ARBA" id="ARBA00004496"/>
    </source>
</evidence>
<dbReference type="GO" id="GO:0009252">
    <property type="term" value="P:peptidoglycan biosynthetic process"/>
    <property type="evidence" value="ECO:0007669"/>
    <property type="project" value="UniProtKB-UniRule"/>
</dbReference>
<keyword evidence="3 7" id="KW-0963">Cytoplasm</keyword>
<dbReference type="InParanoid" id="A0A212QW07"/>
<dbReference type="Pfam" id="PF21799">
    <property type="entry name" value="MurD-like_N"/>
    <property type="match status" value="1"/>
</dbReference>
<dbReference type="Gene3D" id="3.90.190.20">
    <property type="entry name" value="Mur ligase, C-terminal domain"/>
    <property type="match status" value="1"/>
</dbReference>
<keyword evidence="7 8" id="KW-0132">Cell division</keyword>
<keyword evidence="7 8" id="KW-0133">Cell shape</keyword>
<dbReference type="GO" id="GO:0008764">
    <property type="term" value="F:UDP-N-acetylmuramoylalanine-D-glutamate ligase activity"/>
    <property type="evidence" value="ECO:0007669"/>
    <property type="project" value="UniProtKB-UniRule"/>
</dbReference>
<evidence type="ECO:0000256" key="6">
    <source>
        <dbReference type="ARBA" id="ARBA00022840"/>
    </source>
</evidence>
<dbReference type="GO" id="GO:0008360">
    <property type="term" value="P:regulation of cell shape"/>
    <property type="evidence" value="ECO:0007669"/>
    <property type="project" value="UniProtKB-KW"/>
</dbReference>
<dbReference type="GO" id="GO:0005524">
    <property type="term" value="F:ATP binding"/>
    <property type="evidence" value="ECO:0007669"/>
    <property type="project" value="UniProtKB-UniRule"/>
</dbReference>
<dbReference type="SUPFAM" id="SSF53623">
    <property type="entry name" value="MurD-like peptide ligases, catalytic domain"/>
    <property type="match status" value="1"/>
</dbReference>
<organism evidence="11 12">
    <name type="scientific">Thermoflexus hugenholtzii JAD2</name>
    <dbReference type="NCBI Taxonomy" id="877466"/>
    <lineage>
        <taxon>Bacteria</taxon>
        <taxon>Bacillati</taxon>
        <taxon>Chloroflexota</taxon>
        <taxon>Thermoflexia</taxon>
        <taxon>Thermoflexales</taxon>
        <taxon>Thermoflexaceae</taxon>
        <taxon>Thermoflexus</taxon>
    </lineage>
</organism>
<feature type="binding site" evidence="7">
    <location>
        <begin position="116"/>
        <end position="122"/>
    </location>
    <ligand>
        <name>ATP</name>
        <dbReference type="ChEBI" id="CHEBI:30616"/>
    </ligand>
</feature>
<dbReference type="InterPro" id="IPR005762">
    <property type="entry name" value="MurD"/>
</dbReference>
<dbReference type="Pfam" id="PF02875">
    <property type="entry name" value="Mur_ligase_C"/>
    <property type="match status" value="1"/>
</dbReference>
<feature type="domain" description="Mur ligase C-terminal" evidence="9">
    <location>
        <begin position="313"/>
        <end position="432"/>
    </location>
</feature>
<keyword evidence="12" id="KW-1185">Reference proteome</keyword>
<evidence type="ECO:0000256" key="5">
    <source>
        <dbReference type="ARBA" id="ARBA00022741"/>
    </source>
</evidence>
<dbReference type="InterPro" id="IPR004101">
    <property type="entry name" value="Mur_ligase_C"/>
</dbReference>
<dbReference type="PANTHER" id="PTHR43692:SF1">
    <property type="entry name" value="UDP-N-ACETYLMURAMOYLALANINE--D-GLUTAMATE LIGASE"/>
    <property type="match status" value="1"/>
</dbReference>
<dbReference type="HAMAP" id="MF_00639">
    <property type="entry name" value="MurD"/>
    <property type="match status" value="1"/>
</dbReference>
<dbReference type="PANTHER" id="PTHR43692">
    <property type="entry name" value="UDP-N-ACETYLMURAMOYLALANINE--D-GLUTAMATE LIGASE"/>
    <property type="match status" value="1"/>
</dbReference>
<evidence type="ECO:0000256" key="7">
    <source>
        <dbReference type="HAMAP-Rule" id="MF_00639"/>
    </source>
</evidence>
<dbReference type="InterPro" id="IPR013221">
    <property type="entry name" value="Mur_ligase_cen"/>
</dbReference>
<dbReference type="EMBL" id="FYEK01000027">
    <property type="protein sequence ID" value="SNB63796.1"/>
    <property type="molecule type" value="Genomic_DNA"/>
</dbReference>
<dbReference type="GO" id="GO:0005737">
    <property type="term" value="C:cytoplasm"/>
    <property type="evidence" value="ECO:0007669"/>
    <property type="project" value="UniProtKB-SubCell"/>
</dbReference>
<evidence type="ECO:0000259" key="9">
    <source>
        <dbReference type="Pfam" id="PF02875"/>
    </source>
</evidence>
<comment type="catalytic activity">
    <reaction evidence="7 8">
        <text>UDP-N-acetyl-alpha-D-muramoyl-L-alanine + D-glutamate + ATP = UDP-N-acetyl-alpha-D-muramoyl-L-alanyl-D-glutamate + ADP + phosphate + H(+)</text>
        <dbReference type="Rhea" id="RHEA:16429"/>
        <dbReference type="ChEBI" id="CHEBI:15378"/>
        <dbReference type="ChEBI" id="CHEBI:29986"/>
        <dbReference type="ChEBI" id="CHEBI:30616"/>
        <dbReference type="ChEBI" id="CHEBI:43474"/>
        <dbReference type="ChEBI" id="CHEBI:83898"/>
        <dbReference type="ChEBI" id="CHEBI:83900"/>
        <dbReference type="ChEBI" id="CHEBI:456216"/>
        <dbReference type="EC" id="6.3.2.9"/>
    </reaction>
</comment>
<dbReference type="Gene3D" id="3.40.1190.10">
    <property type="entry name" value="Mur-like, catalytic domain"/>
    <property type="match status" value="1"/>
</dbReference>